<evidence type="ECO:0000313" key="3">
    <source>
        <dbReference type="Proteomes" id="UP000013097"/>
    </source>
</evidence>
<protein>
    <recommendedName>
        <fullName evidence="1">DUF2828 domain-containing protein</fullName>
    </recommendedName>
</protein>
<dbReference type="PATRIC" id="fig|999411.4.peg.1284"/>
<organism evidence="2 3">
    <name type="scientific">Clostridium thermobutyricum</name>
    <dbReference type="NCBI Taxonomy" id="29372"/>
    <lineage>
        <taxon>Bacteria</taxon>
        <taxon>Bacillati</taxon>
        <taxon>Bacillota</taxon>
        <taxon>Clostridia</taxon>
        <taxon>Eubacteriales</taxon>
        <taxon>Clostridiaceae</taxon>
        <taxon>Clostridium</taxon>
    </lineage>
</organism>
<dbReference type="PANTHER" id="PTHR31373:SF27">
    <property type="entry name" value="TROVE DOMAIN-CONTAINING PROTEIN"/>
    <property type="match status" value="1"/>
</dbReference>
<dbReference type="InterPro" id="IPR011205">
    <property type="entry name" value="UCP015417_vWA"/>
</dbReference>
<sequence>MSNIVKGIKYIFNSDNLEYDRELDEFDYTIQGDFLFDNEKSQTLFFYCHLLSVYYDNIDINLELARSCLEEDSEYFFKLISYLRDKEGLGRKKEFRKILNELGDEYPLEFRKYIPHIVKYGRYDDLYEFFYGENEDLIIDIFKKTLDYDLKSNKPSTLAKWLKSINASNENTNMLGKRTSKLLGLSYTEYRKLLSHLRGKLNVVEKFMSNNEWDKIQYGNLSYSNIKKYRNSFMKNDPKRFNEFINMYKPKKVIREQKSKGFELKYEYLKALDIGIEEKKTKEMFIKEIKEIYENLEIPEEDWLVAIALNEKNLNKKDNYYMQSVFLSNFYLCNNKKMYKDHIIKTKNIPNIKKIQNRDLKNDVINVIENSISEKISIESVFDLLLLSAVKNSNKIFNFPSGVVFAIKSMEQLSEITNTNKRSKEEEISFLYLKMRKKWNNFGFNIPKIKIWIIKENYRNNISVLEEGKIFILEGSGEKAFKTIIQESNTGFRDFTYEEIKEEMIKILSSDRYNMK</sequence>
<feature type="domain" description="DUF2828" evidence="1">
    <location>
        <begin position="149"/>
        <end position="246"/>
    </location>
</feature>
<dbReference type="Pfam" id="PF11443">
    <property type="entry name" value="DUF2828"/>
    <property type="match status" value="1"/>
</dbReference>
<evidence type="ECO:0000259" key="1">
    <source>
        <dbReference type="Pfam" id="PF11443"/>
    </source>
</evidence>
<dbReference type="InterPro" id="IPR058580">
    <property type="entry name" value="DUF2828"/>
</dbReference>
<comment type="caution">
    <text evidence="2">The sequence shown here is derived from an EMBL/GenBank/DDBJ whole genome shotgun (WGS) entry which is preliminary data.</text>
</comment>
<dbReference type="Proteomes" id="UP000013097">
    <property type="component" value="Unassembled WGS sequence"/>
</dbReference>
<name>N9Y1P3_9CLOT</name>
<keyword evidence="3" id="KW-1185">Reference proteome</keyword>
<dbReference type="PANTHER" id="PTHR31373">
    <property type="entry name" value="OS06G0652100 PROTEIN"/>
    <property type="match status" value="1"/>
</dbReference>
<reference evidence="2 3" key="1">
    <citation type="submission" date="2013-01" db="EMBL/GenBank/DDBJ databases">
        <title>The Genome Sequence of Clostridium colicanis 209318.</title>
        <authorList>
            <consortium name="The Broad Institute Genome Sequencing Platform"/>
            <person name="Earl A."/>
            <person name="Ward D."/>
            <person name="Feldgarden M."/>
            <person name="Gevers D."/>
            <person name="Courvalin P."/>
            <person name="Lambert T."/>
            <person name="Walker B."/>
            <person name="Young S.K."/>
            <person name="Zeng Q."/>
            <person name="Gargeya S."/>
            <person name="Fitzgerald M."/>
            <person name="Haas B."/>
            <person name="Abouelleil A."/>
            <person name="Alvarado L."/>
            <person name="Arachchi H.M."/>
            <person name="Berlin A.M."/>
            <person name="Chapman S.B."/>
            <person name="Dewar J."/>
            <person name="Goldberg J."/>
            <person name="Griggs A."/>
            <person name="Gujja S."/>
            <person name="Hansen M."/>
            <person name="Howarth C."/>
            <person name="Imamovic A."/>
            <person name="Larimer J."/>
            <person name="McCowan C."/>
            <person name="Murphy C."/>
            <person name="Neiman D."/>
            <person name="Pearson M."/>
            <person name="Priest M."/>
            <person name="Roberts A."/>
            <person name="Saif S."/>
            <person name="Shea T."/>
            <person name="Sisk P."/>
            <person name="Sykes S."/>
            <person name="Wortman J."/>
            <person name="Nusbaum C."/>
            <person name="Birren B."/>
        </authorList>
    </citation>
    <scope>NUCLEOTIDE SEQUENCE [LARGE SCALE GENOMIC DNA]</scope>
    <source>
        <strain evidence="2 3">209318</strain>
    </source>
</reference>
<proteinExistence type="predicted"/>
<dbReference type="HOGENOM" id="CLU_011744_1_2_9"/>
<dbReference type="eggNOG" id="COG2304">
    <property type="taxonomic scope" value="Bacteria"/>
</dbReference>
<evidence type="ECO:0000313" key="2">
    <source>
        <dbReference type="EMBL" id="ENZ02074.1"/>
    </source>
</evidence>
<dbReference type="AlphaFoldDB" id="N9Y1P3"/>
<dbReference type="RefSeq" id="WP_002597810.1">
    <property type="nucleotide sequence ID" value="NZ_KB850956.1"/>
</dbReference>
<dbReference type="EMBL" id="AGYT01000008">
    <property type="protein sequence ID" value="ENZ02074.1"/>
    <property type="molecule type" value="Genomic_DNA"/>
</dbReference>
<gene>
    <name evidence="2" type="ORF">HMPREF1092_01309</name>
</gene>
<accession>N9Y1P3</accession>